<gene>
    <name evidence="1" type="ORF">BC643_3910</name>
</gene>
<dbReference type="AlphaFoldDB" id="A0A419VXF0"/>
<dbReference type="EMBL" id="RAPN01000003">
    <property type="protein sequence ID" value="RKD87902.1"/>
    <property type="molecule type" value="Genomic_DNA"/>
</dbReference>
<dbReference type="RefSeq" id="WP_120274918.1">
    <property type="nucleotide sequence ID" value="NZ_RAPN01000003.1"/>
</dbReference>
<proteinExistence type="predicted"/>
<sequence length="152" mass="16848">MNKQTIKAGLLDALIQLMDERMNEIEHSLQAAKESRDNDTKSSAGDKYETGREMIQQEMDKQAAQLAKTGAMKNDLLKINPEKKYELAEFGSLLVTNAGNYFLSIAYGKLAFMGEEYICLSLASPLGKSFFGKEAGDELVFGGKKIILEEIL</sequence>
<dbReference type="Proteomes" id="UP000283387">
    <property type="component" value="Unassembled WGS sequence"/>
</dbReference>
<evidence type="ECO:0000313" key="2">
    <source>
        <dbReference type="Proteomes" id="UP000283387"/>
    </source>
</evidence>
<keyword evidence="2" id="KW-1185">Reference proteome</keyword>
<name>A0A419VXF0_9BACT</name>
<comment type="caution">
    <text evidence="1">The sequence shown here is derived from an EMBL/GenBank/DDBJ whole genome shotgun (WGS) entry which is preliminary data.</text>
</comment>
<organism evidence="1 2">
    <name type="scientific">Mangrovibacterium diazotrophicum</name>
    <dbReference type="NCBI Taxonomy" id="1261403"/>
    <lineage>
        <taxon>Bacteria</taxon>
        <taxon>Pseudomonadati</taxon>
        <taxon>Bacteroidota</taxon>
        <taxon>Bacteroidia</taxon>
        <taxon>Marinilabiliales</taxon>
        <taxon>Prolixibacteraceae</taxon>
        <taxon>Mangrovibacterium</taxon>
    </lineage>
</organism>
<protein>
    <recommendedName>
        <fullName evidence="3">GreA/GreB family transcription elongation factor</fullName>
    </recommendedName>
</protein>
<evidence type="ECO:0008006" key="3">
    <source>
        <dbReference type="Google" id="ProtNLM"/>
    </source>
</evidence>
<accession>A0A419VXF0</accession>
<dbReference type="OrthoDB" id="667380at2"/>
<reference evidence="1 2" key="1">
    <citation type="submission" date="2018-09" db="EMBL/GenBank/DDBJ databases">
        <title>Genomic Encyclopedia of Archaeal and Bacterial Type Strains, Phase II (KMG-II): from individual species to whole genera.</title>
        <authorList>
            <person name="Goeker M."/>
        </authorList>
    </citation>
    <scope>NUCLEOTIDE SEQUENCE [LARGE SCALE GENOMIC DNA]</scope>
    <source>
        <strain evidence="1 2">DSM 27148</strain>
    </source>
</reference>
<evidence type="ECO:0000313" key="1">
    <source>
        <dbReference type="EMBL" id="RKD87902.1"/>
    </source>
</evidence>